<organism evidence="2 3">
    <name type="scientific">Candidatus Iainarchaeum sp</name>
    <dbReference type="NCBI Taxonomy" id="3101447"/>
    <lineage>
        <taxon>Archaea</taxon>
        <taxon>Candidatus Iainarchaeota</taxon>
        <taxon>Candidatus Iainarchaeia</taxon>
        <taxon>Candidatus Iainarchaeales</taxon>
        <taxon>Candidatus Iainarchaeaceae</taxon>
        <taxon>Candidatus Iainarchaeum</taxon>
    </lineage>
</organism>
<dbReference type="AlphaFoldDB" id="A0A7J4IVP2"/>
<dbReference type="CDD" id="cd02440">
    <property type="entry name" value="AdoMet_MTases"/>
    <property type="match status" value="1"/>
</dbReference>
<keyword evidence="2" id="KW-0489">Methyltransferase</keyword>
<dbReference type="EMBL" id="DUGC01000050">
    <property type="protein sequence ID" value="HIH09591.1"/>
    <property type="molecule type" value="Genomic_DNA"/>
</dbReference>
<sequence length="195" mass="22506">MGSGVKHFFSNGAAGVGHWTTERINSYEPSKGSRVLDVACGNRKIRGAVGIDCDRASAADKIWSDDKPIPFKDNYFDEVFCLNFLEHTFNFDKALTEIHRVLRPGGIAHIEVPYYNSYNFGQTPFHHIMFCETTMRDWYTRQGTFSRYSKAKFRIDETELYFTKPAILLPAGIRIKIAHYIPNLCYQIYWKLAKD</sequence>
<gene>
    <name evidence="2" type="ORF">HA254_02870</name>
</gene>
<dbReference type="Pfam" id="PF08241">
    <property type="entry name" value="Methyltransf_11"/>
    <property type="match status" value="1"/>
</dbReference>
<dbReference type="GO" id="GO:0032259">
    <property type="term" value="P:methylation"/>
    <property type="evidence" value="ECO:0007669"/>
    <property type="project" value="UniProtKB-KW"/>
</dbReference>
<evidence type="ECO:0000259" key="1">
    <source>
        <dbReference type="Pfam" id="PF08241"/>
    </source>
</evidence>
<evidence type="ECO:0000313" key="2">
    <source>
        <dbReference type="EMBL" id="HIH09591.1"/>
    </source>
</evidence>
<dbReference type="Gene3D" id="3.40.50.150">
    <property type="entry name" value="Vaccinia Virus protein VP39"/>
    <property type="match status" value="1"/>
</dbReference>
<keyword evidence="2" id="KW-0808">Transferase</keyword>
<name>A0A7J4IVP2_9ARCH</name>
<accession>A0A7J4IVP2</accession>
<reference evidence="3" key="1">
    <citation type="journal article" date="2020" name="bioRxiv">
        <title>A rank-normalized archaeal taxonomy based on genome phylogeny resolves widespread incomplete and uneven classifications.</title>
        <authorList>
            <person name="Rinke C."/>
            <person name="Chuvochina M."/>
            <person name="Mussig A.J."/>
            <person name="Chaumeil P.-A."/>
            <person name="Waite D.W."/>
            <person name="Whitman W.B."/>
            <person name="Parks D.H."/>
            <person name="Hugenholtz P."/>
        </authorList>
    </citation>
    <scope>NUCLEOTIDE SEQUENCE [LARGE SCALE GENOMIC DNA]</scope>
</reference>
<dbReference type="SUPFAM" id="SSF53335">
    <property type="entry name" value="S-adenosyl-L-methionine-dependent methyltransferases"/>
    <property type="match status" value="1"/>
</dbReference>
<dbReference type="GO" id="GO:0008757">
    <property type="term" value="F:S-adenosylmethionine-dependent methyltransferase activity"/>
    <property type="evidence" value="ECO:0007669"/>
    <property type="project" value="InterPro"/>
</dbReference>
<feature type="domain" description="Methyltransferase type 11" evidence="1">
    <location>
        <begin position="66"/>
        <end position="108"/>
    </location>
</feature>
<dbReference type="InterPro" id="IPR029063">
    <property type="entry name" value="SAM-dependent_MTases_sf"/>
</dbReference>
<protein>
    <submittedName>
        <fullName evidence="2">Class I SAM-dependent methyltransferase</fullName>
    </submittedName>
</protein>
<comment type="caution">
    <text evidence="2">The sequence shown here is derived from an EMBL/GenBank/DDBJ whole genome shotgun (WGS) entry which is preliminary data.</text>
</comment>
<dbReference type="InterPro" id="IPR013216">
    <property type="entry name" value="Methyltransf_11"/>
</dbReference>
<proteinExistence type="predicted"/>
<evidence type="ECO:0000313" key="3">
    <source>
        <dbReference type="Proteomes" id="UP000565078"/>
    </source>
</evidence>
<dbReference type="Proteomes" id="UP000565078">
    <property type="component" value="Unassembled WGS sequence"/>
</dbReference>